<dbReference type="Proteomes" id="UP000323188">
    <property type="component" value="Unassembled WGS sequence"/>
</dbReference>
<proteinExistence type="predicted"/>
<evidence type="ECO:0008006" key="4">
    <source>
        <dbReference type="Google" id="ProtNLM"/>
    </source>
</evidence>
<sequence>MTYLKEGHTYEGLEILEEEGREVYLALRVVNKKGNLLIENSQRFESLEKMSKEIDRKAPVFACINTPAVLTKRLEKSGESSPASLVNQAFPNLDHTDFYYQILEQESISMVSIARKQTVESLLKRLQDKGIRTFSISLGLSTVRSIIPHLKESHVQTAKWQLELQNGQLQGCSQETINYSKVHEVNGLSLSSNDILSFSHILGYLGRTVPSNNFTGLLQSLGNQYQNQRLFQTGIRFALGFFIVLLLGNFLIYQHYFGKVEELNSSLEANGSRKGALQELRLSVESKRERVEMLQKSSSSNATAYLDALAISLPNSILLEGMTYRPLEKTVQKDKPILLEDSSLVVSGISKDSEEFSQWLEKLEEQEWIANVETLDFDYASSDASQFTLKINIDGLR</sequence>
<keyword evidence="1" id="KW-0472">Membrane</keyword>
<feature type="transmembrane region" description="Helical" evidence="1">
    <location>
        <begin position="234"/>
        <end position="253"/>
    </location>
</feature>
<dbReference type="EMBL" id="VUOE01000002">
    <property type="protein sequence ID" value="KAA2216551.1"/>
    <property type="molecule type" value="Genomic_DNA"/>
</dbReference>
<evidence type="ECO:0000313" key="2">
    <source>
        <dbReference type="EMBL" id="KAA2216551.1"/>
    </source>
</evidence>
<organism evidence="2 3">
    <name type="scientific">Maribacter flavus</name>
    <dbReference type="NCBI Taxonomy" id="1658664"/>
    <lineage>
        <taxon>Bacteria</taxon>
        <taxon>Pseudomonadati</taxon>
        <taxon>Bacteroidota</taxon>
        <taxon>Flavobacteriia</taxon>
        <taxon>Flavobacteriales</taxon>
        <taxon>Flavobacteriaceae</taxon>
        <taxon>Maribacter</taxon>
    </lineage>
</organism>
<reference evidence="2 3" key="1">
    <citation type="submission" date="2019-09" db="EMBL/GenBank/DDBJ databases">
        <authorList>
            <person name="Khan S.A."/>
            <person name="Jeon C.O."/>
            <person name="Chun B.H."/>
            <person name="Jeong S.E."/>
        </authorList>
    </citation>
    <scope>NUCLEOTIDE SEQUENCE [LARGE SCALE GENOMIC DNA]</scope>
    <source>
        <strain evidence="2 3">KCTC 42508</strain>
    </source>
</reference>
<accession>A0A5B2TPT0</accession>
<gene>
    <name evidence="2" type="ORF">F0361_11140</name>
</gene>
<name>A0A5B2TPT0_9FLAO</name>
<dbReference type="RefSeq" id="WP_154918691.1">
    <property type="nucleotide sequence ID" value="NZ_VUOE01000002.1"/>
</dbReference>
<evidence type="ECO:0000256" key="1">
    <source>
        <dbReference type="SAM" id="Phobius"/>
    </source>
</evidence>
<comment type="caution">
    <text evidence="2">The sequence shown here is derived from an EMBL/GenBank/DDBJ whole genome shotgun (WGS) entry which is preliminary data.</text>
</comment>
<keyword evidence="1" id="KW-0812">Transmembrane</keyword>
<protein>
    <recommendedName>
        <fullName evidence="4">PilN domain-containing protein</fullName>
    </recommendedName>
</protein>
<dbReference type="AlphaFoldDB" id="A0A5B2TPT0"/>
<keyword evidence="1" id="KW-1133">Transmembrane helix</keyword>
<evidence type="ECO:0000313" key="3">
    <source>
        <dbReference type="Proteomes" id="UP000323188"/>
    </source>
</evidence>